<proteinExistence type="inferred from homology"/>
<accession>K0IK94</accession>
<dbReference type="KEGG" id="nga:Ngar_c17990"/>
<sequence>MASDHHHSGTAAGRAMSNRAFDIEKKSFEIIDSEIGSHDYNELQWAIVRRVIHATADFDFAGKGKILFHERAIESAFDAIRNRCTIVTDVDMVLAAMNKKSLTDLGLRTACYISDSGIAEEARRSGRTRSEVAMRHAAKDMDGGIVVIGNAPTALYEVISMVREGVTKPALVVGIPVGFVSAPESKEELAKMDDVPFITNVGRKGGSPAASSIINAMLLLYQSKQQ</sequence>
<dbReference type="FunCoup" id="K0IK94">
    <property type="interactions" value="61"/>
</dbReference>
<feature type="domain" description="Cobalamin biosynthesis precorrin-8X methylmutase CobH/CbiC" evidence="5">
    <location>
        <begin position="22"/>
        <end position="218"/>
    </location>
</feature>
<evidence type="ECO:0000256" key="4">
    <source>
        <dbReference type="ARBA" id="ARBA00023235"/>
    </source>
</evidence>
<dbReference type="InterPro" id="IPR036588">
    <property type="entry name" value="CobH/CbiC_sf"/>
</dbReference>
<keyword evidence="4 6" id="KW-0413">Isomerase</keyword>
<evidence type="ECO:0000256" key="1">
    <source>
        <dbReference type="ARBA" id="ARBA00004953"/>
    </source>
</evidence>
<dbReference type="SUPFAM" id="SSF63965">
    <property type="entry name" value="Precorrin-8X methylmutase CbiC/CobH"/>
    <property type="match status" value="1"/>
</dbReference>
<evidence type="ECO:0000313" key="6">
    <source>
        <dbReference type="EMBL" id="AFU58732.1"/>
    </source>
</evidence>
<dbReference type="AlphaFoldDB" id="K0IK94"/>
<dbReference type="EMBL" id="CP002408">
    <property type="protein sequence ID" value="AFU58732.1"/>
    <property type="molecule type" value="Genomic_DNA"/>
</dbReference>
<gene>
    <name evidence="6" type="primary">cobH</name>
    <name evidence="6" type="ordered locus">Ngar_c17990</name>
</gene>
<organism evidence="6 7">
    <name type="scientific">Nitrososphaera gargensis (strain Ga9.2)</name>
    <dbReference type="NCBI Taxonomy" id="1237085"/>
    <lineage>
        <taxon>Archaea</taxon>
        <taxon>Nitrososphaerota</taxon>
        <taxon>Nitrososphaeria</taxon>
        <taxon>Nitrososphaerales</taxon>
        <taxon>Nitrososphaeraceae</taxon>
        <taxon>Nitrososphaera</taxon>
    </lineage>
</organism>
<keyword evidence="3" id="KW-0169">Cobalamin biosynthesis</keyword>
<keyword evidence="7" id="KW-1185">Reference proteome</keyword>
<dbReference type="PANTHER" id="PTHR43588">
    <property type="entry name" value="COBALT-PRECORRIN-8 METHYLMUTASE"/>
    <property type="match status" value="1"/>
</dbReference>
<evidence type="ECO:0000256" key="3">
    <source>
        <dbReference type="ARBA" id="ARBA00022573"/>
    </source>
</evidence>
<dbReference type="STRING" id="1237085.Ngar_c17990"/>
<dbReference type="UniPathway" id="UPA00148"/>
<dbReference type="PANTHER" id="PTHR43588:SF1">
    <property type="entry name" value="COBALT-PRECORRIN-8 METHYLMUTASE"/>
    <property type="match status" value="1"/>
</dbReference>
<dbReference type="HOGENOM" id="CLU_084703_1_1_2"/>
<dbReference type="EC" id="5.4.1.2" evidence="6"/>
<dbReference type="Pfam" id="PF02570">
    <property type="entry name" value="CbiC"/>
    <property type="match status" value="1"/>
</dbReference>
<comment type="similarity">
    <text evidence="2">Belongs to the CobH/CbiC family.</text>
</comment>
<evidence type="ECO:0000259" key="5">
    <source>
        <dbReference type="Pfam" id="PF02570"/>
    </source>
</evidence>
<dbReference type="InParanoid" id="K0IK94"/>
<dbReference type="Proteomes" id="UP000008037">
    <property type="component" value="Chromosome"/>
</dbReference>
<evidence type="ECO:0000313" key="7">
    <source>
        <dbReference type="Proteomes" id="UP000008037"/>
    </source>
</evidence>
<dbReference type="GO" id="GO:0009236">
    <property type="term" value="P:cobalamin biosynthetic process"/>
    <property type="evidence" value="ECO:0007669"/>
    <property type="project" value="UniProtKB-UniPathway"/>
</dbReference>
<comment type="pathway">
    <text evidence="1">Cofactor biosynthesis; adenosylcobalamin biosynthesis.</text>
</comment>
<dbReference type="InterPro" id="IPR003722">
    <property type="entry name" value="Cbl_synth_CobH/CbiC"/>
</dbReference>
<dbReference type="GO" id="GO:0016993">
    <property type="term" value="F:precorrin-8X methylmutase activity"/>
    <property type="evidence" value="ECO:0007669"/>
    <property type="project" value="InterPro"/>
</dbReference>
<evidence type="ECO:0000256" key="2">
    <source>
        <dbReference type="ARBA" id="ARBA00009774"/>
    </source>
</evidence>
<name>K0IK94_NITGG</name>
<protein>
    <submittedName>
        <fullName evidence="6">Precorrin-8X methylmutase</fullName>
        <ecNumber evidence="6">5.4.1.2</ecNumber>
    </submittedName>
</protein>
<dbReference type="Gene3D" id="3.40.50.10230">
    <property type="entry name" value="Cobalamin biosynthesis CobH/CbiC, precorrin-8X methylmutase"/>
    <property type="match status" value="1"/>
</dbReference>
<reference evidence="6 7" key="1">
    <citation type="journal article" date="2012" name="Environ. Microbiol.">
        <title>The genome of the ammonia-oxidizing Candidatus Nitrososphaera gargensis: insights into metabolic versatility and environmental adaptations.</title>
        <authorList>
            <person name="Spang A."/>
            <person name="Poehlein A."/>
            <person name="Offre P."/>
            <person name="Zumbragel S."/>
            <person name="Haider S."/>
            <person name="Rychlik N."/>
            <person name="Nowka B."/>
            <person name="Schmeisser C."/>
            <person name="Lebedeva E.V."/>
            <person name="Rattei T."/>
            <person name="Bohm C."/>
            <person name="Schmid M."/>
            <person name="Galushko A."/>
            <person name="Hatzenpichler R."/>
            <person name="Weinmaier T."/>
            <person name="Daniel R."/>
            <person name="Schleper C."/>
            <person name="Spieck E."/>
            <person name="Streit W."/>
            <person name="Wagner M."/>
        </authorList>
    </citation>
    <scope>NUCLEOTIDE SEQUENCE [LARGE SCALE GENOMIC DNA]</scope>
    <source>
        <strain evidence="7">Ga9.2</strain>
    </source>
</reference>
<dbReference type="PATRIC" id="fig|1237085.11.peg.1778"/>